<dbReference type="RefSeq" id="WP_090874735.1">
    <property type="nucleotide sequence ID" value="NZ_FMXQ01000001.1"/>
</dbReference>
<evidence type="ECO:0000313" key="10">
    <source>
        <dbReference type="EMBL" id="SDB07963.1"/>
    </source>
</evidence>
<dbReference type="GO" id="GO:0022857">
    <property type="term" value="F:transmembrane transporter activity"/>
    <property type="evidence" value="ECO:0007669"/>
    <property type="project" value="InterPro"/>
</dbReference>
<dbReference type="PROSITE" id="PS50850">
    <property type="entry name" value="MFS"/>
    <property type="match status" value="1"/>
</dbReference>
<feature type="transmembrane region" description="Helical" evidence="8">
    <location>
        <begin position="61"/>
        <end position="82"/>
    </location>
</feature>
<dbReference type="InterPro" id="IPR036259">
    <property type="entry name" value="MFS_trans_sf"/>
</dbReference>
<protein>
    <submittedName>
        <fullName evidence="10">Drug resistance transporter, EmrB/QacA subfamily</fullName>
    </submittedName>
</protein>
<dbReference type="AlphaFoldDB" id="A0A1G6AIJ0"/>
<dbReference type="CDD" id="cd17503">
    <property type="entry name" value="MFS_LmrB_MDR_like"/>
    <property type="match status" value="1"/>
</dbReference>
<evidence type="ECO:0000256" key="6">
    <source>
        <dbReference type="ARBA" id="ARBA00022989"/>
    </source>
</evidence>
<evidence type="ECO:0000313" key="11">
    <source>
        <dbReference type="Proteomes" id="UP000199071"/>
    </source>
</evidence>
<dbReference type="GO" id="GO:0005886">
    <property type="term" value="C:plasma membrane"/>
    <property type="evidence" value="ECO:0007669"/>
    <property type="project" value="UniProtKB-SubCell"/>
</dbReference>
<gene>
    <name evidence="10" type="ORF">SAMN02982931_00644</name>
</gene>
<feature type="transmembrane region" description="Helical" evidence="8">
    <location>
        <begin position="242"/>
        <end position="263"/>
    </location>
</feature>
<keyword evidence="6 8" id="KW-1133">Transmembrane helix</keyword>
<dbReference type="InterPro" id="IPR020846">
    <property type="entry name" value="MFS_dom"/>
</dbReference>
<comment type="similarity">
    <text evidence="2">Belongs to the major facilitator superfamily. EmrB family.</text>
</comment>
<feature type="transmembrane region" description="Helical" evidence="8">
    <location>
        <begin position="89"/>
        <end position="109"/>
    </location>
</feature>
<feature type="transmembrane region" description="Helical" evidence="8">
    <location>
        <begin position="346"/>
        <end position="366"/>
    </location>
</feature>
<keyword evidence="11" id="KW-1185">Reference proteome</keyword>
<dbReference type="Proteomes" id="UP000199071">
    <property type="component" value="Unassembled WGS sequence"/>
</dbReference>
<dbReference type="Gene3D" id="1.20.1720.10">
    <property type="entry name" value="Multidrug resistance protein D"/>
    <property type="match status" value="1"/>
</dbReference>
<dbReference type="SUPFAM" id="SSF103473">
    <property type="entry name" value="MFS general substrate transporter"/>
    <property type="match status" value="1"/>
</dbReference>
<dbReference type="Pfam" id="PF07690">
    <property type="entry name" value="MFS_1"/>
    <property type="match status" value="1"/>
</dbReference>
<organism evidence="10 11">
    <name type="scientific">Bauldia litoralis</name>
    <dbReference type="NCBI Taxonomy" id="665467"/>
    <lineage>
        <taxon>Bacteria</taxon>
        <taxon>Pseudomonadati</taxon>
        <taxon>Pseudomonadota</taxon>
        <taxon>Alphaproteobacteria</taxon>
        <taxon>Hyphomicrobiales</taxon>
        <taxon>Kaistiaceae</taxon>
        <taxon>Bauldia</taxon>
    </lineage>
</organism>
<accession>A0A1G6AIJ0</accession>
<feature type="domain" description="Major facilitator superfamily (MFS) profile" evidence="9">
    <location>
        <begin position="24"/>
        <end position="514"/>
    </location>
</feature>
<keyword evidence="7 8" id="KW-0472">Membrane</keyword>
<evidence type="ECO:0000256" key="8">
    <source>
        <dbReference type="SAM" id="Phobius"/>
    </source>
</evidence>
<feature type="transmembrane region" description="Helical" evidence="8">
    <location>
        <begin position="378"/>
        <end position="397"/>
    </location>
</feature>
<proteinExistence type="inferred from homology"/>
<dbReference type="InterPro" id="IPR004638">
    <property type="entry name" value="EmrB-like"/>
</dbReference>
<keyword evidence="3" id="KW-0813">Transport</keyword>
<reference evidence="10 11" key="1">
    <citation type="submission" date="2016-10" db="EMBL/GenBank/DDBJ databases">
        <authorList>
            <person name="de Groot N.N."/>
        </authorList>
    </citation>
    <scope>NUCLEOTIDE SEQUENCE [LARGE SCALE GENOMIC DNA]</scope>
    <source>
        <strain evidence="10 11">ATCC 35022</strain>
    </source>
</reference>
<dbReference type="OrthoDB" id="9812221at2"/>
<keyword evidence="4" id="KW-1003">Cell membrane</keyword>
<dbReference type="InterPro" id="IPR011701">
    <property type="entry name" value="MFS"/>
</dbReference>
<keyword evidence="5 8" id="KW-0812">Transmembrane</keyword>
<dbReference type="STRING" id="665467.SAMN02982931_00644"/>
<evidence type="ECO:0000256" key="4">
    <source>
        <dbReference type="ARBA" id="ARBA00022475"/>
    </source>
</evidence>
<dbReference type="EMBL" id="FMXQ01000001">
    <property type="protein sequence ID" value="SDB07963.1"/>
    <property type="molecule type" value="Genomic_DNA"/>
</dbReference>
<feature type="transmembrane region" description="Helical" evidence="8">
    <location>
        <begin position="284"/>
        <end position="304"/>
    </location>
</feature>
<feature type="transmembrane region" description="Helical" evidence="8">
    <location>
        <begin position="210"/>
        <end position="230"/>
    </location>
</feature>
<feature type="transmembrane region" description="Helical" evidence="8">
    <location>
        <begin position="147"/>
        <end position="170"/>
    </location>
</feature>
<evidence type="ECO:0000256" key="3">
    <source>
        <dbReference type="ARBA" id="ARBA00022448"/>
    </source>
</evidence>
<dbReference type="NCBIfam" id="TIGR00711">
    <property type="entry name" value="efflux_EmrB"/>
    <property type="match status" value="1"/>
</dbReference>
<comment type="subcellular location">
    <subcellularLocation>
        <location evidence="1">Cell membrane</location>
        <topology evidence="1">Multi-pass membrane protein</topology>
    </subcellularLocation>
</comment>
<feature type="transmembrane region" description="Helical" evidence="8">
    <location>
        <begin position="316"/>
        <end position="334"/>
    </location>
</feature>
<dbReference type="PANTHER" id="PTHR42718:SF9">
    <property type="entry name" value="MAJOR FACILITATOR SUPERFAMILY MULTIDRUG TRANSPORTER MFSC"/>
    <property type="match status" value="1"/>
</dbReference>
<evidence type="ECO:0000256" key="1">
    <source>
        <dbReference type="ARBA" id="ARBA00004651"/>
    </source>
</evidence>
<dbReference type="Gene3D" id="1.20.1250.20">
    <property type="entry name" value="MFS general substrate transporter like domains"/>
    <property type="match status" value="1"/>
</dbReference>
<sequence>MANADALPAAPPVEPVITGRLIAAFVALSVGMFMAILDIQIVASSLTDIQAGLSASSTEIAWVQTAYLIAEIVMIPLSGFLARALSTRYLFAIAAGGFTLMSVMCASSTTIGEMIVWRAAQGFIGGAMIPVVFSVAFTAFPKNRQGMVAAIVGLIATLAPTVGPTIGGYLTSVFSWHWLFLINVVPGIAVTVAVLLLVDFDKPNFGLLRRFDFVGLIALAAFLGSLEYVLEEGAAHDWFAERAIVIAAMISVVGGIGFFYRALTAPEPIVDVRAFTDRNFATGSLFSFALGVGLYGLVYLYPMYLARVRGYDSLEIGTTMFVSGAFMMLTAPIAGAIAQKVDPRKMMAVGLVLFAVSCFDLVPITADWAFGELFVPQAIRGVALMICMLPVSILALGTLPPDWIKNASGLFNLMRNLGGAFGLAIINTALNQRWDLHLQRLREAVTWGSDVAVERLSAITQGFTPALGPDAERAAIASLSQVVRREALVMAFSDVFLLLALVFVAVLFLVPLARRPQPVAAGAGGH</sequence>
<evidence type="ECO:0000256" key="5">
    <source>
        <dbReference type="ARBA" id="ARBA00022692"/>
    </source>
</evidence>
<feature type="transmembrane region" description="Helical" evidence="8">
    <location>
        <begin position="115"/>
        <end position="140"/>
    </location>
</feature>
<evidence type="ECO:0000259" key="9">
    <source>
        <dbReference type="PROSITE" id="PS50850"/>
    </source>
</evidence>
<feature type="transmembrane region" description="Helical" evidence="8">
    <location>
        <begin position="21"/>
        <end position="41"/>
    </location>
</feature>
<feature type="transmembrane region" description="Helical" evidence="8">
    <location>
        <begin position="487"/>
        <end position="510"/>
    </location>
</feature>
<name>A0A1G6AIJ0_9HYPH</name>
<dbReference type="PANTHER" id="PTHR42718">
    <property type="entry name" value="MAJOR FACILITATOR SUPERFAMILY MULTIDRUG TRANSPORTER MFSC"/>
    <property type="match status" value="1"/>
</dbReference>
<feature type="transmembrane region" description="Helical" evidence="8">
    <location>
        <begin position="409"/>
        <end position="430"/>
    </location>
</feature>
<feature type="transmembrane region" description="Helical" evidence="8">
    <location>
        <begin position="176"/>
        <end position="198"/>
    </location>
</feature>
<evidence type="ECO:0000256" key="7">
    <source>
        <dbReference type="ARBA" id="ARBA00023136"/>
    </source>
</evidence>
<evidence type="ECO:0000256" key="2">
    <source>
        <dbReference type="ARBA" id="ARBA00008537"/>
    </source>
</evidence>